<evidence type="ECO:0000256" key="7">
    <source>
        <dbReference type="ARBA" id="ARBA00022857"/>
    </source>
</evidence>
<keyword evidence="7 11" id="KW-0521">NADP</keyword>
<name>A0A2I1JWZ8_9LACT</name>
<feature type="binding site" evidence="11">
    <location>
        <begin position="8"/>
        <end position="9"/>
    </location>
    <ligand>
        <name>substrate</name>
    </ligand>
</feature>
<dbReference type="AlphaFoldDB" id="A0A2I1JWZ8"/>
<keyword evidence="8 11" id="KW-0414">Isoprene biosynthesis</keyword>
<feature type="binding site" evidence="11">
    <location>
        <begin position="300"/>
        <end position="301"/>
    </location>
    <ligand>
        <name>FMN</name>
        <dbReference type="ChEBI" id="CHEBI:58210"/>
    </ligand>
</feature>
<comment type="cofactor">
    <cofactor evidence="11">
        <name>NADPH</name>
        <dbReference type="ChEBI" id="CHEBI:57783"/>
    </cofactor>
</comment>
<dbReference type="GO" id="GO:0010181">
    <property type="term" value="F:FMN binding"/>
    <property type="evidence" value="ECO:0007669"/>
    <property type="project" value="UniProtKB-UniRule"/>
</dbReference>
<comment type="subcellular location">
    <subcellularLocation>
        <location evidence="11">Cytoplasm</location>
    </subcellularLocation>
</comment>
<dbReference type="EMBL" id="PKHE01000017">
    <property type="protein sequence ID" value="PKY87900.1"/>
    <property type="molecule type" value="Genomic_DNA"/>
</dbReference>
<dbReference type="SUPFAM" id="SSF51395">
    <property type="entry name" value="FMN-linked oxidoreductases"/>
    <property type="match status" value="1"/>
</dbReference>
<evidence type="ECO:0000256" key="12">
    <source>
        <dbReference type="SAM" id="MobiDB-lite"/>
    </source>
</evidence>
<evidence type="ECO:0000256" key="6">
    <source>
        <dbReference type="ARBA" id="ARBA00022842"/>
    </source>
</evidence>
<feature type="compositionally biased region" description="Low complexity" evidence="12">
    <location>
        <begin position="23"/>
        <end position="39"/>
    </location>
</feature>
<keyword evidence="2 11" id="KW-0963">Cytoplasm</keyword>
<feature type="binding site" evidence="11">
    <location>
        <position position="233"/>
    </location>
    <ligand>
        <name>FMN</name>
        <dbReference type="ChEBI" id="CHEBI:58210"/>
    </ligand>
</feature>
<feature type="binding site" evidence="11">
    <location>
        <begin position="279"/>
        <end position="281"/>
    </location>
    <ligand>
        <name>FMN</name>
        <dbReference type="ChEBI" id="CHEBI:58210"/>
    </ligand>
</feature>
<feature type="binding site" evidence="11">
    <location>
        <position position="109"/>
    </location>
    <ligand>
        <name>FMN</name>
        <dbReference type="ChEBI" id="CHEBI:58210"/>
    </ligand>
</feature>
<feature type="binding site" evidence="11">
    <location>
        <position position="203"/>
    </location>
    <ligand>
        <name>FMN</name>
        <dbReference type="ChEBI" id="CHEBI:58210"/>
    </ligand>
</feature>
<feature type="binding site" evidence="11">
    <location>
        <position position="171"/>
    </location>
    <ligand>
        <name>substrate</name>
    </ligand>
</feature>
<keyword evidence="6 11" id="KW-0460">Magnesium</keyword>
<evidence type="ECO:0000256" key="4">
    <source>
        <dbReference type="ARBA" id="ARBA00022643"/>
    </source>
</evidence>
<sequence>MQPIDQQRKDDHLIHALKQHAVSPNTANTPPTSTSPASSFDNVRFVHHAIQADGIAQSEISLTTQWAGTEHAVPLYINGMTGGSPTAKHYNQQLAEIARETGLPMASGSMSIALKNPTDDEIRESFTVIRSTHQEGFVLANLGAGKTLEDAKKVVEWLEADALQIHLNRPQEVIMPEGDRDFSKCSDHIQNIIENVGVPVVVKEVGFGMSRESIAHLIQLGAQTIDISGRGGTNFAQIENLRRDHLDFTLLENWGQTTAESLLESLPYQKQTEILASGGIRHYYDAVRAFALGARAVGLSGHLLHLVDQGGVAAGVEFVQSTLEAIRHCCLLLNARRVTDLAHCPIVLTDELKDWATARGIDYLELALRQ</sequence>
<dbReference type="Gene3D" id="3.20.20.70">
    <property type="entry name" value="Aldolase class I"/>
    <property type="match status" value="1"/>
</dbReference>
<evidence type="ECO:0000256" key="9">
    <source>
        <dbReference type="ARBA" id="ARBA00023235"/>
    </source>
</evidence>
<dbReference type="NCBIfam" id="TIGR02151">
    <property type="entry name" value="IPP_isom_2"/>
    <property type="match status" value="1"/>
</dbReference>
<evidence type="ECO:0000256" key="2">
    <source>
        <dbReference type="ARBA" id="ARBA00022490"/>
    </source>
</evidence>
<accession>A0A2I1JWZ8</accession>
<dbReference type="GO" id="GO:0070402">
    <property type="term" value="F:NADPH binding"/>
    <property type="evidence" value="ECO:0007669"/>
    <property type="project" value="UniProtKB-UniRule"/>
</dbReference>
<dbReference type="InterPro" id="IPR011179">
    <property type="entry name" value="IPdP_isomerase"/>
</dbReference>
<comment type="function">
    <text evidence="11">Involved in the biosynthesis of isoprenoids. Catalyzes the 1,3-allylic rearrangement of the homoallylic substrate isopentenyl (IPP) to its allylic isomer, dimethylallyl diphosphate (DMAPP).</text>
</comment>
<comment type="cofactor">
    <cofactor evidence="1 11">
        <name>FMN</name>
        <dbReference type="ChEBI" id="CHEBI:58210"/>
    </cofactor>
</comment>
<comment type="caution">
    <text evidence="14">The sequence shown here is derived from an EMBL/GenBank/DDBJ whole genome shotgun (WGS) entry which is preliminary data.</text>
</comment>
<feature type="binding site" evidence="11">
    <location>
        <begin position="79"/>
        <end position="81"/>
    </location>
    <ligand>
        <name>FMN</name>
        <dbReference type="ChEBI" id="CHEBI:58210"/>
    </ligand>
</feature>
<protein>
    <recommendedName>
        <fullName evidence="11">Isopentenyl-diphosphate delta-isomerase</fullName>
        <shortName evidence="11">IPP isomerase</shortName>
        <ecNumber evidence="11">5.3.3.2</ecNumber>
    </recommendedName>
    <alternativeName>
        <fullName evidence="11">Isopentenyl diphosphate:dimethylallyl diphosphate isomerase</fullName>
    </alternativeName>
    <alternativeName>
        <fullName evidence="11">Isopentenyl pyrophosphate isomerase</fullName>
    </alternativeName>
    <alternativeName>
        <fullName evidence="11">Type 2 isopentenyl diphosphate isomerase</fullName>
        <shortName evidence="11">IDI-2</shortName>
    </alternativeName>
</protein>
<evidence type="ECO:0000256" key="11">
    <source>
        <dbReference type="HAMAP-Rule" id="MF_00354"/>
    </source>
</evidence>
<comment type="cofactor">
    <cofactor evidence="11">
        <name>Mg(2+)</name>
        <dbReference type="ChEBI" id="CHEBI:18420"/>
    </cofactor>
</comment>
<dbReference type="HAMAP" id="MF_00354">
    <property type="entry name" value="Idi_2"/>
    <property type="match status" value="1"/>
</dbReference>
<evidence type="ECO:0000259" key="13">
    <source>
        <dbReference type="Pfam" id="PF01070"/>
    </source>
</evidence>
<evidence type="ECO:0000256" key="8">
    <source>
        <dbReference type="ARBA" id="ARBA00023229"/>
    </source>
</evidence>
<comment type="caution">
    <text evidence="11">Lacks conserved residue(s) required for the propagation of feature annotation.</text>
</comment>
<feature type="region of interest" description="Disordered" evidence="12">
    <location>
        <begin position="20"/>
        <end position="39"/>
    </location>
</feature>
<feature type="binding site" evidence="11">
    <location>
        <position position="228"/>
    </location>
    <ligand>
        <name>FMN</name>
        <dbReference type="ChEBI" id="CHEBI:58210"/>
    </ligand>
</feature>
<keyword evidence="4 11" id="KW-0288">FMN</keyword>
<comment type="similarity">
    <text evidence="11">Belongs to the IPP isomerase type 2 family.</text>
</comment>
<dbReference type="InterPro" id="IPR013785">
    <property type="entry name" value="Aldolase_TIM"/>
</dbReference>
<dbReference type="GO" id="GO:0004452">
    <property type="term" value="F:isopentenyl-diphosphate delta-isomerase activity"/>
    <property type="evidence" value="ECO:0007669"/>
    <property type="project" value="UniProtKB-UniRule"/>
</dbReference>
<feature type="binding site" evidence="11">
    <location>
        <position position="172"/>
    </location>
    <ligand>
        <name>Mg(2+)</name>
        <dbReference type="ChEBI" id="CHEBI:18420"/>
    </ligand>
</feature>
<organism evidence="14 15">
    <name type="scientific">Falseniella ignava</name>
    <dbReference type="NCBI Taxonomy" id="137730"/>
    <lineage>
        <taxon>Bacteria</taxon>
        <taxon>Bacillati</taxon>
        <taxon>Bacillota</taxon>
        <taxon>Bacilli</taxon>
        <taxon>Lactobacillales</taxon>
        <taxon>Aerococcaceae</taxon>
        <taxon>Falseniella</taxon>
    </lineage>
</organism>
<reference evidence="14 15" key="1">
    <citation type="submission" date="2017-12" db="EMBL/GenBank/DDBJ databases">
        <title>Phylogenetic diversity of female urinary microbiome.</title>
        <authorList>
            <person name="Thomas-White K."/>
            <person name="Wolfe A.J."/>
        </authorList>
    </citation>
    <scope>NUCLEOTIDE SEQUENCE [LARGE SCALE GENOMIC DNA]</scope>
    <source>
        <strain evidence="14 15">UMB0898</strain>
    </source>
</reference>
<evidence type="ECO:0000256" key="1">
    <source>
        <dbReference type="ARBA" id="ARBA00001917"/>
    </source>
</evidence>
<dbReference type="PANTHER" id="PTHR43665:SF1">
    <property type="entry name" value="ISOPENTENYL-DIPHOSPHATE DELTA-ISOMERASE"/>
    <property type="match status" value="1"/>
</dbReference>
<dbReference type="RefSeq" id="WP_101954547.1">
    <property type="nucleotide sequence ID" value="NZ_PKHE01000017.1"/>
</dbReference>
<dbReference type="InterPro" id="IPR000262">
    <property type="entry name" value="FMN-dep_DH"/>
</dbReference>
<feature type="domain" description="FMN-dependent dehydrogenase" evidence="13">
    <location>
        <begin position="185"/>
        <end position="324"/>
    </location>
</feature>
<dbReference type="OrthoDB" id="9795032at2"/>
<gene>
    <name evidence="11" type="primary">fni</name>
    <name evidence="14" type="ORF">CYJ57_06250</name>
</gene>
<comment type="catalytic activity">
    <reaction evidence="11">
        <text>isopentenyl diphosphate = dimethylallyl diphosphate</text>
        <dbReference type="Rhea" id="RHEA:23284"/>
        <dbReference type="ChEBI" id="CHEBI:57623"/>
        <dbReference type="ChEBI" id="CHEBI:128769"/>
        <dbReference type="EC" id="5.3.3.2"/>
    </reaction>
</comment>
<keyword evidence="5 11" id="KW-0479">Metal-binding</keyword>
<keyword evidence="3 11" id="KW-0285">Flavoprotein</keyword>
<dbReference type="GO" id="GO:0005737">
    <property type="term" value="C:cytoplasm"/>
    <property type="evidence" value="ECO:0007669"/>
    <property type="project" value="UniProtKB-SubCell"/>
</dbReference>
<dbReference type="PANTHER" id="PTHR43665">
    <property type="entry name" value="ISOPENTENYL-DIPHOSPHATE DELTA-ISOMERASE"/>
    <property type="match status" value="1"/>
</dbReference>
<dbReference type="EC" id="5.3.3.2" evidence="11"/>
<evidence type="ECO:0000313" key="15">
    <source>
        <dbReference type="Proteomes" id="UP000234384"/>
    </source>
</evidence>
<evidence type="ECO:0000313" key="14">
    <source>
        <dbReference type="EMBL" id="PKY87900.1"/>
    </source>
</evidence>
<evidence type="ECO:0000256" key="3">
    <source>
        <dbReference type="ARBA" id="ARBA00022630"/>
    </source>
</evidence>
<dbReference type="Proteomes" id="UP000234384">
    <property type="component" value="Unassembled WGS sequence"/>
</dbReference>
<proteinExistence type="inferred from homology"/>
<evidence type="ECO:0000256" key="5">
    <source>
        <dbReference type="ARBA" id="ARBA00022723"/>
    </source>
</evidence>
<evidence type="ECO:0000256" key="10">
    <source>
        <dbReference type="ARBA" id="ARBA00025810"/>
    </source>
</evidence>
<dbReference type="GO" id="GO:0008299">
    <property type="term" value="P:isoprenoid biosynthetic process"/>
    <property type="evidence" value="ECO:0007669"/>
    <property type="project" value="UniProtKB-UniRule"/>
</dbReference>
<dbReference type="PIRSF" id="PIRSF003314">
    <property type="entry name" value="IPP_isomerase"/>
    <property type="match status" value="1"/>
</dbReference>
<dbReference type="Pfam" id="PF01070">
    <property type="entry name" value="FMN_dh"/>
    <property type="match status" value="1"/>
</dbReference>
<keyword evidence="9 11" id="KW-0413">Isomerase</keyword>
<feature type="binding site" evidence="11">
    <location>
        <position position="141"/>
    </location>
    <ligand>
        <name>FMN</name>
        <dbReference type="ChEBI" id="CHEBI:58210"/>
    </ligand>
</feature>
<comment type="subunit">
    <text evidence="10 11">Homooctamer. Dimer of tetramers.</text>
</comment>
<dbReference type="GO" id="GO:0000287">
    <property type="term" value="F:magnesium ion binding"/>
    <property type="evidence" value="ECO:0007669"/>
    <property type="project" value="UniProtKB-UniRule"/>
</dbReference>
<dbReference type="GO" id="GO:0016491">
    <property type="term" value="F:oxidoreductase activity"/>
    <property type="evidence" value="ECO:0007669"/>
    <property type="project" value="InterPro"/>
</dbReference>